<evidence type="ECO:0000256" key="1">
    <source>
        <dbReference type="ARBA" id="ARBA00004651"/>
    </source>
</evidence>
<dbReference type="Proteomes" id="UP000502508">
    <property type="component" value="Chromosome"/>
</dbReference>
<evidence type="ECO:0000256" key="4">
    <source>
        <dbReference type="ARBA" id="ARBA00022989"/>
    </source>
</evidence>
<keyword evidence="5 6" id="KW-0472">Membrane</keyword>
<accession>A0A6F8XU03</accession>
<evidence type="ECO:0000256" key="6">
    <source>
        <dbReference type="SAM" id="Phobius"/>
    </source>
</evidence>
<sequence length="324" mass="33925">MTPPTPSGTTVSAPAPPAPRRPRGLGIWLKIGFLVLAATAGVWYIAAHWGETGPALSEIGWGAALGSVPLVVGAGVAGMLAWRRLLADLGHPLPVIPAARVFYSSQLGKYLPGSVWTFVAQVELAKFLRVPRAVSFAVSVLAVVLSLAVGLSMAVILLPFGAGDALRQYWWLWLILPVLVAAIHPAVTTRGINLLFRTFRRPPIAVRPTGRGMLAATGWQILSWCLMGLHCFVLVRAAGAEGWTVLPLAVGGFTLAYCAGLLFVPAPAGFGVRELALGAALATVISPQSAAAVVLVSRLVLAAVDLGMATLSIHKPKHPEEEGT</sequence>
<name>A0A6F8XU03_9ACTN</name>
<feature type="transmembrane region" description="Helical" evidence="6">
    <location>
        <begin position="243"/>
        <end position="264"/>
    </location>
</feature>
<keyword evidence="4 6" id="KW-1133">Transmembrane helix</keyword>
<reference evidence="7 8" key="2">
    <citation type="submission" date="2020-03" db="EMBL/GenBank/DDBJ databases">
        <authorList>
            <person name="Ichikawa N."/>
            <person name="Kimura A."/>
            <person name="Kitahashi Y."/>
            <person name="Uohara A."/>
        </authorList>
    </citation>
    <scope>NUCLEOTIDE SEQUENCE [LARGE SCALE GENOMIC DNA]</scope>
    <source>
        <strain evidence="7 8">NBRC 107702</strain>
    </source>
</reference>
<gene>
    <name evidence="7" type="ORF">Pflav_037240</name>
</gene>
<organism evidence="7 8">
    <name type="scientific">Phytohabitans flavus</name>
    <dbReference type="NCBI Taxonomy" id="1076124"/>
    <lineage>
        <taxon>Bacteria</taxon>
        <taxon>Bacillati</taxon>
        <taxon>Actinomycetota</taxon>
        <taxon>Actinomycetes</taxon>
        <taxon>Micromonosporales</taxon>
        <taxon>Micromonosporaceae</taxon>
    </lineage>
</organism>
<protein>
    <submittedName>
        <fullName evidence="7">Membrane protein</fullName>
    </submittedName>
</protein>
<dbReference type="InterPro" id="IPR022791">
    <property type="entry name" value="L-PG_synthase/AglD"/>
</dbReference>
<feature type="transmembrane region" description="Helical" evidence="6">
    <location>
        <begin position="213"/>
        <end position="237"/>
    </location>
</feature>
<evidence type="ECO:0000256" key="3">
    <source>
        <dbReference type="ARBA" id="ARBA00022692"/>
    </source>
</evidence>
<keyword evidence="3 6" id="KW-0812">Transmembrane</keyword>
<feature type="transmembrane region" description="Helical" evidence="6">
    <location>
        <begin position="170"/>
        <end position="192"/>
    </location>
</feature>
<feature type="transmembrane region" description="Helical" evidence="6">
    <location>
        <begin position="133"/>
        <end position="158"/>
    </location>
</feature>
<dbReference type="EMBL" id="AP022870">
    <property type="protein sequence ID" value="BCB77314.1"/>
    <property type="molecule type" value="Genomic_DNA"/>
</dbReference>
<proteinExistence type="predicted"/>
<reference evidence="7 8" key="1">
    <citation type="submission" date="2020-03" db="EMBL/GenBank/DDBJ databases">
        <title>Whole genome shotgun sequence of Phytohabitans flavus NBRC 107702.</title>
        <authorList>
            <person name="Komaki H."/>
            <person name="Tamura T."/>
        </authorList>
    </citation>
    <scope>NUCLEOTIDE SEQUENCE [LARGE SCALE GENOMIC DNA]</scope>
    <source>
        <strain evidence="7 8">NBRC 107702</strain>
    </source>
</reference>
<comment type="subcellular location">
    <subcellularLocation>
        <location evidence="1">Cell membrane</location>
        <topology evidence="1">Multi-pass membrane protein</topology>
    </subcellularLocation>
</comment>
<evidence type="ECO:0000313" key="7">
    <source>
        <dbReference type="EMBL" id="BCB77314.1"/>
    </source>
</evidence>
<evidence type="ECO:0000256" key="5">
    <source>
        <dbReference type="ARBA" id="ARBA00023136"/>
    </source>
</evidence>
<evidence type="ECO:0000313" key="8">
    <source>
        <dbReference type="Proteomes" id="UP000502508"/>
    </source>
</evidence>
<feature type="transmembrane region" description="Helical" evidence="6">
    <location>
        <begin position="59"/>
        <end position="82"/>
    </location>
</feature>
<dbReference type="Pfam" id="PF03706">
    <property type="entry name" value="LPG_synthase_TM"/>
    <property type="match status" value="1"/>
</dbReference>
<dbReference type="GO" id="GO:0005886">
    <property type="term" value="C:plasma membrane"/>
    <property type="evidence" value="ECO:0007669"/>
    <property type="project" value="UniProtKB-SubCell"/>
</dbReference>
<dbReference type="AlphaFoldDB" id="A0A6F8XU03"/>
<feature type="transmembrane region" description="Helical" evidence="6">
    <location>
        <begin position="276"/>
        <end position="301"/>
    </location>
</feature>
<keyword evidence="2" id="KW-1003">Cell membrane</keyword>
<evidence type="ECO:0000256" key="2">
    <source>
        <dbReference type="ARBA" id="ARBA00022475"/>
    </source>
</evidence>
<dbReference type="KEGG" id="pfla:Pflav_037240"/>
<dbReference type="RefSeq" id="WP_173037140.1">
    <property type="nucleotide sequence ID" value="NZ_AP022870.1"/>
</dbReference>
<keyword evidence="8" id="KW-1185">Reference proteome</keyword>
<feature type="transmembrane region" description="Helical" evidence="6">
    <location>
        <begin position="27"/>
        <end position="47"/>
    </location>
</feature>